<comment type="caution">
    <text evidence="2">The sequence shown here is derived from an EMBL/GenBank/DDBJ whole genome shotgun (WGS) entry which is preliminary data.</text>
</comment>
<feature type="compositionally biased region" description="Polar residues" evidence="1">
    <location>
        <begin position="78"/>
        <end position="87"/>
    </location>
</feature>
<dbReference type="AlphaFoldDB" id="A0A2H0NH43"/>
<feature type="region of interest" description="Disordered" evidence="1">
    <location>
        <begin position="68"/>
        <end position="87"/>
    </location>
</feature>
<evidence type="ECO:0000256" key="1">
    <source>
        <dbReference type="SAM" id="MobiDB-lite"/>
    </source>
</evidence>
<proteinExistence type="predicted"/>
<dbReference type="EMBL" id="PCWR01000029">
    <property type="protein sequence ID" value="PIR07416.1"/>
    <property type="molecule type" value="Genomic_DNA"/>
</dbReference>
<name>A0A2H0NH43_9BACT</name>
<accession>A0A2H0NH43</accession>
<protein>
    <submittedName>
        <fullName evidence="2">Uncharacterized protein</fullName>
    </submittedName>
</protein>
<sequence>MPDLAKRENCYPLSLKLRRDKPVRLPACAEASAGKRRLSVRQLADSRAFALADPRYADRVSPKALAVAQGSSEARVASATQAGGSPS</sequence>
<evidence type="ECO:0000313" key="2">
    <source>
        <dbReference type="EMBL" id="PIR07416.1"/>
    </source>
</evidence>
<organism evidence="2 3">
    <name type="scientific">Candidatus Jorgensenbacteria bacterium CG11_big_fil_rev_8_21_14_0_20_38_23</name>
    <dbReference type="NCBI Taxonomy" id="1974594"/>
    <lineage>
        <taxon>Bacteria</taxon>
        <taxon>Candidatus Joergenseniibacteriota</taxon>
    </lineage>
</organism>
<reference evidence="2 3" key="1">
    <citation type="submission" date="2017-09" db="EMBL/GenBank/DDBJ databases">
        <title>Depth-based differentiation of microbial function through sediment-hosted aquifers and enrichment of novel symbionts in the deep terrestrial subsurface.</title>
        <authorList>
            <person name="Probst A.J."/>
            <person name="Ladd B."/>
            <person name="Jarett J.K."/>
            <person name="Geller-Mcgrath D.E."/>
            <person name="Sieber C.M."/>
            <person name="Emerson J.B."/>
            <person name="Anantharaman K."/>
            <person name="Thomas B.C."/>
            <person name="Malmstrom R."/>
            <person name="Stieglmeier M."/>
            <person name="Klingl A."/>
            <person name="Woyke T."/>
            <person name="Ryan C.M."/>
            <person name="Banfield J.F."/>
        </authorList>
    </citation>
    <scope>NUCLEOTIDE SEQUENCE [LARGE SCALE GENOMIC DNA]</scope>
    <source>
        <strain evidence="2">CG11_big_fil_rev_8_21_14_0_20_38_23</strain>
    </source>
</reference>
<dbReference type="Proteomes" id="UP000228867">
    <property type="component" value="Unassembled WGS sequence"/>
</dbReference>
<evidence type="ECO:0000313" key="3">
    <source>
        <dbReference type="Proteomes" id="UP000228867"/>
    </source>
</evidence>
<gene>
    <name evidence="2" type="ORF">COV54_01280</name>
</gene>